<name>A0A2T8IHV4_9POAL</name>
<gene>
    <name evidence="2" type="ORF">PAHAL_6G275100</name>
</gene>
<dbReference type="EMBL" id="CM008051">
    <property type="protein sequence ID" value="PVH37249.1"/>
    <property type="molecule type" value="Genomic_DNA"/>
</dbReference>
<dbReference type="AlphaFoldDB" id="A0A2T8IHV4"/>
<protein>
    <submittedName>
        <fullName evidence="2">Uncharacterized protein</fullName>
    </submittedName>
</protein>
<reference evidence="2" key="1">
    <citation type="submission" date="2018-04" db="EMBL/GenBank/DDBJ databases">
        <title>WGS assembly of Panicum hallii.</title>
        <authorList>
            <person name="Lovell J."/>
            <person name="Jenkins J."/>
            <person name="Lowry D."/>
            <person name="Mamidi S."/>
            <person name="Sreedasyam A."/>
            <person name="Weng X."/>
            <person name="Barry K."/>
            <person name="Bonette J."/>
            <person name="Campitelli B."/>
            <person name="Daum C."/>
            <person name="Gordon S."/>
            <person name="Gould B."/>
            <person name="Lipzen A."/>
            <person name="Macqueen A."/>
            <person name="Palacio-Mejia J."/>
            <person name="Plott C."/>
            <person name="Shakirov E."/>
            <person name="Shu S."/>
            <person name="Yoshinaga Y."/>
            <person name="Zane M."/>
            <person name="Rokhsar D."/>
            <person name="Grimwood J."/>
            <person name="Schmutz J."/>
            <person name="Juenger T."/>
        </authorList>
    </citation>
    <scope>NUCLEOTIDE SEQUENCE [LARGE SCALE GENOMIC DNA]</scope>
    <source>
        <strain evidence="2">FIL2</strain>
    </source>
</reference>
<feature type="compositionally biased region" description="Low complexity" evidence="1">
    <location>
        <begin position="120"/>
        <end position="137"/>
    </location>
</feature>
<feature type="compositionally biased region" description="Polar residues" evidence="1">
    <location>
        <begin position="101"/>
        <end position="110"/>
    </location>
</feature>
<proteinExistence type="predicted"/>
<organism evidence="2">
    <name type="scientific">Panicum hallii</name>
    <dbReference type="NCBI Taxonomy" id="206008"/>
    <lineage>
        <taxon>Eukaryota</taxon>
        <taxon>Viridiplantae</taxon>
        <taxon>Streptophyta</taxon>
        <taxon>Embryophyta</taxon>
        <taxon>Tracheophyta</taxon>
        <taxon>Spermatophyta</taxon>
        <taxon>Magnoliopsida</taxon>
        <taxon>Liliopsida</taxon>
        <taxon>Poales</taxon>
        <taxon>Poaceae</taxon>
        <taxon>PACMAD clade</taxon>
        <taxon>Panicoideae</taxon>
        <taxon>Panicodae</taxon>
        <taxon>Paniceae</taxon>
        <taxon>Panicinae</taxon>
        <taxon>Panicum</taxon>
        <taxon>Panicum sect. Panicum</taxon>
    </lineage>
</organism>
<sequence>MPMRNFPRPVAQFDTLPGRPERLDLAVVSGSGGTNIVAVRRQQRQRRRLGVAVRTPRPVRPGPGPLLRHLPAPPRPLRLRRPHLGGRGATGGPLRVADWQSAETGDSTCSAPAAWPTWETANSASPGPSPSSTPAKTWCPRGLPSF</sequence>
<feature type="region of interest" description="Disordered" evidence="1">
    <location>
        <begin position="41"/>
        <end position="146"/>
    </location>
</feature>
<evidence type="ECO:0000256" key="1">
    <source>
        <dbReference type="SAM" id="MobiDB-lite"/>
    </source>
</evidence>
<evidence type="ECO:0000313" key="2">
    <source>
        <dbReference type="EMBL" id="PVH37249.1"/>
    </source>
</evidence>
<dbReference type="Gramene" id="PVH37249">
    <property type="protein sequence ID" value="PVH37249"/>
    <property type="gene ID" value="PAHAL_6G275100"/>
</dbReference>
<dbReference type="Proteomes" id="UP000243499">
    <property type="component" value="Chromosome 6"/>
</dbReference>
<accession>A0A2T8IHV4</accession>